<gene>
    <name evidence="2" type="ORF">ADUPG1_006626</name>
</gene>
<dbReference type="Proteomes" id="UP001057375">
    <property type="component" value="Unassembled WGS sequence"/>
</dbReference>
<dbReference type="InterPro" id="IPR036420">
    <property type="entry name" value="BRCT_dom_sf"/>
</dbReference>
<feature type="compositionally biased region" description="Basic residues" evidence="1">
    <location>
        <begin position="195"/>
        <end position="207"/>
    </location>
</feature>
<evidence type="ECO:0000313" key="3">
    <source>
        <dbReference type="Proteomes" id="UP001057375"/>
    </source>
</evidence>
<evidence type="ECO:0008006" key="4">
    <source>
        <dbReference type="Google" id="ProtNLM"/>
    </source>
</evidence>
<feature type="compositionally biased region" description="Acidic residues" evidence="1">
    <location>
        <begin position="468"/>
        <end position="491"/>
    </location>
</feature>
<reference evidence="2" key="1">
    <citation type="submission" date="2022-03" db="EMBL/GenBank/DDBJ databases">
        <title>Draft genome sequence of Aduncisulcus paluster, a free-living microaerophilic Fornicata.</title>
        <authorList>
            <person name="Yuyama I."/>
            <person name="Kume K."/>
            <person name="Tamura T."/>
            <person name="Inagaki Y."/>
            <person name="Hashimoto T."/>
        </authorList>
    </citation>
    <scope>NUCLEOTIDE SEQUENCE</scope>
    <source>
        <strain evidence="2">NY0171</strain>
    </source>
</reference>
<dbReference type="EMBL" id="BQXS01009994">
    <property type="protein sequence ID" value="GKT32479.1"/>
    <property type="molecule type" value="Genomic_DNA"/>
</dbReference>
<feature type="region of interest" description="Disordered" evidence="1">
    <location>
        <begin position="466"/>
        <end position="500"/>
    </location>
</feature>
<feature type="compositionally biased region" description="Acidic residues" evidence="1">
    <location>
        <begin position="211"/>
        <end position="224"/>
    </location>
</feature>
<sequence length="500" mass="55734">MNPEDLIIYASYFVTNALKGRRAYHKVSFAKRKDKCIILGSEEFSPVPDNSKLTKLKLEEPVKCAIAFKFLKDGSGIEFLFSEEFMPEYPIELLYETSCIHFAASTSINLSQLPVVIKSDKFKIIITDYMFDSSSNLKDVLEETIAKSTGKLDATEIRSEKEQKPKKKKEKKEKSSPGKTRSSADELAPPEKKSAKSTKKPKSKKKRDLGEAEEKDFEMEEDFSMPELPSQTQTQAVSNLVGENTQIITTGFDSGEYELVSEYIQSRGYFLDELDESDTIDENTILIAKTVSKTLKFLLCVCKGATIVGISWAKALYDITVAPPFEKHLLTGEECTVGVNQVLERNGIETFDLRATVDRARESPVFKDYAIIITTSVGSEKMQQLFTTLAMAAGAQVYVGSSGDETFLLLASGGKLPDSSRGKYAIICTSSIFKDGMEVVDSVRKQMFSKDFLTDSCLLQQVVSGYDNVEEQEDKDEQEEGGDDQEDDDDKEDTKSSTSE</sequence>
<protein>
    <recommendedName>
        <fullName evidence="4">SIS domain-containing protein</fullName>
    </recommendedName>
</protein>
<dbReference type="Gene3D" id="3.40.50.10190">
    <property type="entry name" value="BRCT domain"/>
    <property type="match status" value="1"/>
</dbReference>
<name>A0ABQ5KIY9_9EUKA</name>
<comment type="caution">
    <text evidence="2">The sequence shown here is derived from an EMBL/GenBank/DDBJ whole genome shotgun (WGS) entry which is preliminary data.</text>
</comment>
<keyword evidence="3" id="KW-1185">Reference proteome</keyword>
<dbReference type="SUPFAM" id="SSF52113">
    <property type="entry name" value="BRCT domain"/>
    <property type="match status" value="1"/>
</dbReference>
<evidence type="ECO:0000256" key="1">
    <source>
        <dbReference type="SAM" id="MobiDB-lite"/>
    </source>
</evidence>
<dbReference type="CDD" id="cd00027">
    <property type="entry name" value="BRCT"/>
    <property type="match status" value="1"/>
</dbReference>
<feature type="region of interest" description="Disordered" evidence="1">
    <location>
        <begin position="156"/>
        <end position="234"/>
    </location>
</feature>
<accession>A0ABQ5KIY9</accession>
<evidence type="ECO:0000313" key="2">
    <source>
        <dbReference type="EMBL" id="GKT32479.1"/>
    </source>
</evidence>
<proteinExistence type="predicted"/>
<organism evidence="2 3">
    <name type="scientific">Aduncisulcus paluster</name>
    <dbReference type="NCBI Taxonomy" id="2918883"/>
    <lineage>
        <taxon>Eukaryota</taxon>
        <taxon>Metamonada</taxon>
        <taxon>Carpediemonas-like organisms</taxon>
        <taxon>Aduncisulcus</taxon>
    </lineage>
</organism>